<protein>
    <recommendedName>
        <fullName evidence="8">Protein-serine/threonine kinase</fullName>
        <ecNumber evidence="8">2.7.11.-</ecNumber>
    </recommendedName>
</protein>
<keyword evidence="7 8" id="KW-0496">Mitochondrion</keyword>
<evidence type="ECO:0000256" key="8">
    <source>
        <dbReference type="RuleBase" id="RU366032"/>
    </source>
</evidence>
<evidence type="ECO:0000256" key="4">
    <source>
        <dbReference type="ARBA" id="ARBA00022741"/>
    </source>
</evidence>
<dbReference type="GO" id="GO:0004740">
    <property type="term" value="F:pyruvate dehydrogenase (acetyl-transferring) kinase activity"/>
    <property type="evidence" value="ECO:0007669"/>
    <property type="project" value="TreeGrafter"/>
</dbReference>
<comment type="similarity">
    <text evidence="1 8">Belongs to the PDK/BCKDK protein kinase family.</text>
</comment>
<comment type="caution">
    <text evidence="10">The sequence shown here is derived from an EMBL/GenBank/DDBJ whole genome shotgun (WGS) entry which is preliminary data.</text>
</comment>
<dbReference type="SMART" id="SM00387">
    <property type="entry name" value="HATPase_c"/>
    <property type="match status" value="1"/>
</dbReference>
<evidence type="ECO:0000256" key="1">
    <source>
        <dbReference type="ARBA" id="ARBA00006155"/>
    </source>
</evidence>
<dbReference type="SUPFAM" id="SSF69012">
    <property type="entry name" value="alpha-ketoacid dehydrogenase kinase, N-terminal domain"/>
    <property type="match status" value="1"/>
</dbReference>
<dbReference type="AlphaFoldDB" id="A0AAD6Y744"/>
<dbReference type="Gene3D" id="3.30.565.10">
    <property type="entry name" value="Histidine kinase-like ATPase, C-terminal domain"/>
    <property type="match status" value="1"/>
</dbReference>
<dbReference type="PANTHER" id="PTHR11947">
    <property type="entry name" value="PYRUVATE DEHYDROGENASE KINASE"/>
    <property type="match status" value="1"/>
</dbReference>
<keyword evidence="5 8" id="KW-0418">Kinase</keyword>
<evidence type="ECO:0000256" key="6">
    <source>
        <dbReference type="ARBA" id="ARBA00022840"/>
    </source>
</evidence>
<keyword evidence="6 8" id="KW-0067">ATP-binding</keyword>
<reference evidence="10" key="1">
    <citation type="submission" date="2023-03" db="EMBL/GenBank/DDBJ databases">
        <title>Massive genome expansion in bonnet fungi (Mycena s.s.) driven by repeated elements and novel gene families across ecological guilds.</title>
        <authorList>
            <consortium name="Lawrence Berkeley National Laboratory"/>
            <person name="Harder C.B."/>
            <person name="Miyauchi S."/>
            <person name="Viragh M."/>
            <person name="Kuo A."/>
            <person name="Thoen E."/>
            <person name="Andreopoulos B."/>
            <person name="Lu D."/>
            <person name="Skrede I."/>
            <person name="Drula E."/>
            <person name="Henrissat B."/>
            <person name="Morin E."/>
            <person name="Kohler A."/>
            <person name="Barry K."/>
            <person name="LaButti K."/>
            <person name="Morin E."/>
            <person name="Salamov A."/>
            <person name="Lipzen A."/>
            <person name="Mereny Z."/>
            <person name="Hegedus B."/>
            <person name="Baldrian P."/>
            <person name="Stursova M."/>
            <person name="Weitz H."/>
            <person name="Taylor A."/>
            <person name="Grigoriev I.V."/>
            <person name="Nagy L.G."/>
            <person name="Martin F."/>
            <person name="Kauserud H."/>
        </authorList>
    </citation>
    <scope>NUCLEOTIDE SEQUENCE</scope>
    <source>
        <strain evidence="10">9144</strain>
    </source>
</reference>
<dbReference type="GO" id="GO:0005524">
    <property type="term" value="F:ATP binding"/>
    <property type="evidence" value="ECO:0007669"/>
    <property type="project" value="UniProtKB-UniRule"/>
</dbReference>
<dbReference type="Gene3D" id="1.20.140.20">
    <property type="entry name" value="Alpha-ketoacid/pyruvate dehydrogenase kinase, N-terminal domain"/>
    <property type="match status" value="1"/>
</dbReference>
<accession>A0AAD6Y744</accession>
<evidence type="ECO:0000313" key="11">
    <source>
        <dbReference type="Proteomes" id="UP001219525"/>
    </source>
</evidence>
<evidence type="ECO:0000256" key="5">
    <source>
        <dbReference type="ARBA" id="ARBA00022777"/>
    </source>
</evidence>
<dbReference type="GO" id="GO:0010906">
    <property type="term" value="P:regulation of glucose metabolic process"/>
    <property type="evidence" value="ECO:0007669"/>
    <property type="project" value="TreeGrafter"/>
</dbReference>
<keyword evidence="2" id="KW-0597">Phosphoprotein</keyword>
<dbReference type="Pfam" id="PF10436">
    <property type="entry name" value="BCDHK_Adom3"/>
    <property type="match status" value="1"/>
</dbReference>
<dbReference type="InterPro" id="IPR039028">
    <property type="entry name" value="BCKD/PDK"/>
</dbReference>
<dbReference type="Proteomes" id="UP001219525">
    <property type="component" value="Unassembled WGS sequence"/>
</dbReference>
<dbReference type="InterPro" id="IPR036890">
    <property type="entry name" value="HATPase_C_sf"/>
</dbReference>
<dbReference type="InterPro" id="IPR018955">
    <property type="entry name" value="BCDHK/PDK_N"/>
</dbReference>
<feature type="domain" description="Histidine kinase/HSP90-like ATPase" evidence="9">
    <location>
        <begin position="250"/>
        <end position="411"/>
    </location>
</feature>
<keyword evidence="4 8" id="KW-0547">Nucleotide-binding</keyword>
<dbReference type="InterPro" id="IPR036784">
    <property type="entry name" value="AK/P_DHK_N_sf"/>
</dbReference>
<evidence type="ECO:0000256" key="7">
    <source>
        <dbReference type="ARBA" id="ARBA00023128"/>
    </source>
</evidence>
<proteinExistence type="inferred from homology"/>
<dbReference type="PANTHER" id="PTHR11947:SF20">
    <property type="entry name" value="[3-METHYL-2-OXOBUTANOATE DEHYDROGENASE [LIPOAMIDE]] KINASE, MITOCHONDRIAL"/>
    <property type="match status" value="1"/>
</dbReference>
<evidence type="ECO:0000256" key="3">
    <source>
        <dbReference type="ARBA" id="ARBA00022679"/>
    </source>
</evidence>
<evidence type="ECO:0000313" key="10">
    <source>
        <dbReference type="EMBL" id="KAJ7197302.1"/>
    </source>
</evidence>
<dbReference type="EMBL" id="JARJCW010000079">
    <property type="protein sequence ID" value="KAJ7197302.1"/>
    <property type="molecule type" value="Genomic_DNA"/>
</dbReference>
<dbReference type="Pfam" id="PF02518">
    <property type="entry name" value="HATPase_c"/>
    <property type="match status" value="1"/>
</dbReference>
<organism evidence="10 11">
    <name type="scientific">Mycena pura</name>
    <dbReference type="NCBI Taxonomy" id="153505"/>
    <lineage>
        <taxon>Eukaryota</taxon>
        <taxon>Fungi</taxon>
        <taxon>Dikarya</taxon>
        <taxon>Basidiomycota</taxon>
        <taxon>Agaricomycotina</taxon>
        <taxon>Agaricomycetes</taxon>
        <taxon>Agaricomycetidae</taxon>
        <taxon>Agaricales</taxon>
        <taxon>Marasmiineae</taxon>
        <taxon>Mycenaceae</taxon>
        <taxon>Mycena</taxon>
    </lineage>
</organism>
<name>A0AAD6Y744_9AGAR</name>
<dbReference type="GO" id="GO:0005759">
    <property type="term" value="C:mitochondrial matrix"/>
    <property type="evidence" value="ECO:0007669"/>
    <property type="project" value="UniProtKB-SubCell"/>
</dbReference>
<keyword evidence="3 8" id="KW-0808">Transferase</keyword>
<keyword evidence="11" id="KW-1185">Reference proteome</keyword>
<gene>
    <name evidence="10" type="ORF">GGX14DRAFT_472259</name>
</gene>
<dbReference type="SUPFAM" id="SSF55874">
    <property type="entry name" value="ATPase domain of HSP90 chaperone/DNA topoisomerase II/histidine kinase"/>
    <property type="match status" value="1"/>
</dbReference>
<dbReference type="EC" id="2.7.11.-" evidence="8"/>
<evidence type="ECO:0000256" key="2">
    <source>
        <dbReference type="ARBA" id="ARBA00022553"/>
    </source>
</evidence>
<comment type="subcellular location">
    <subcellularLocation>
        <location evidence="8">Mitochondrion matrix</location>
    </subcellularLocation>
</comment>
<sequence length="418" mass="45618">MASFLRSYYRRAPQPTSAELTQLLQRYALSPPRPLDLASLLSFGRPVTSTSVLSSVTYALAELPRRLAMRVRSLESLPFIVGTNPYIANTLNAYRDSFQLLATYPAVTTLEQNKQFTQQLDALVQRHANDIPTMAKGCVPSIWRLAYLRFRSFRFLESAKYMSPTQVSNFLDGAIRNRISVRLIAEQHITISHALEEAMGVSNIGVVDMLCSPSRMIRMCESYVAELCSATLGASPSILIDGHPEATFAYVPVHLEYILTEILKNSFRATVECHGTSQRTLPPVRITLAPSSPVANGGAQSNLFSIRIRDEGGGVSPSNMARIFSYAFTTAKSNDDVDGGGGPYAAQQHVGVNLFTEMTSKGLQTGLGSIAGLGYGLPMSKLYAMYFGGSLELLSLEGWGSDVFLKLRCLDEAGDSAI</sequence>
<evidence type="ECO:0000259" key="9">
    <source>
        <dbReference type="SMART" id="SM00387"/>
    </source>
</evidence>
<dbReference type="InterPro" id="IPR003594">
    <property type="entry name" value="HATPase_dom"/>
</dbReference>